<dbReference type="InterPro" id="IPR041664">
    <property type="entry name" value="AAA_16"/>
</dbReference>
<dbReference type="SUPFAM" id="SSF48452">
    <property type="entry name" value="TPR-like"/>
    <property type="match status" value="1"/>
</dbReference>
<keyword evidence="2" id="KW-0067">ATP-binding</keyword>
<dbReference type="Gene3D" id="3.40.50.300">
    <property type="entry name" value="P-loop containing nucleotide triphosphate hydrolases"/>
    <property type="match status" value="1"/>
</dbReference>
<protein>
    <submittedName>
        <fullName evidence="4">Transcriptional regulator</fullName>
    </submittedName>
</protein>
<dbReference type="InterPro" id="IPR016032">
    <property type="entry name" value="Sig_transdc_resp-reg_C-effctor"/>
</dbReference>
<organism evidence="4 5">
    <name type="scientific">Streptomyces fumanus</name>
    <dbReference type="NCBI Taxonomy" id="67302"/>
    <lineage>
        <taxon>Bacteria</taxon>
        <taxon>Bacillati</taxon>
        <taxon>Actinomycetota</taxon>
        <taxon>Actinomycetes</taxon>
        <taxon>Kitasatosporales</taxon>
        <taxon>Streptomycetaceae</taxon>
        <taxon>Streptomyces</taxon>
    </lineage>
</organism>
<dbReference type="GO" id="GO:0006355">
    <property type="term" value="P:regulation of DNA-templated transcription"/>
    <property type="evidence" value="ECO:0007669"/>
    <property type="project" value="InterPro"/>
</dbReference>
<dbReference type="InterPro" id="IPR036388">
    <property type="entry name" value="WH-like_DNA-bd_sf"/>
</dbReference>
<name>A0A919AA53_9ACTN</name>
<dbReference type="SMART" id="SM00421">
    <property type="entry name" value="HTH_LUXR"/>
    <property type="match status" value="1"/>
</dbReference>
<accession>A0A919AA53</accession>
<dbReference type="InterPro" id="IPR011990">
    <property type="entry name" value="TPR-like_helical_dom_sf"/>
</dbReference>
<dbReference type="PRINTS" id="PR00038">
    <property type="entry name" value="HTHLUXR"/>
</dbReference>
<dbReference type="PANTHER" id="PTHR16305">
    <property type="entry name" value="TESTICULAR SOLUBLE ADENYLYL CYCLASE"/>
    <property type="match status" value="1"/>
</dbReference>
<dbReference type="PANTHER" id="PTHR16305:SF35">
    <property type="entry name" value="TRANSCRIPTIONAL ACTIVATOR DOMAIN"/>
    <property type="match status" value="1"/>
</dbReference>
<evidence type="ECO:0000256" key="2">
    <source>
        <dbReference type="ARBA" id="ARBA00022840"/>
    </source>
</evidence>
<dbReference type="PROSITE" id="PS00622">
    <property type="entry name" value="HTH_LUXR_1"/>
    <property type="match status" value="1"/>
</dbReference>
<evidence type="ECO:0000313" key="5">
    <source>
        <dbReference type="Proteomes" id="UP000630718"/>
    </source>
</evidence>
<dbReference type="Pfam" id="PF00196">
    <property type="entry name" value="GerE"/>
    <property type="match status" value="1"/>
</dbReference>
<gene>
    <name evidence="4" type="ORF">GCM10018772_20490</name>
</gene>
<dbReference type="AlphaFoldDB" id="A0A919AA53"/>
<dbReference type="InterPro" id="IPR000792">
    <property type="entry name" value="Tscrpt_reg_LuxR_C"/>
</dbReference>
<dbReference type="PROSITE" id="PS50043">
    <property type="entry name" value="HTH_LUXR_2"/>
    <property type="match status" value="1"/>
</dbReference>
<dbReference type="InterPro" id="IPR027417">
    <property type="entry name" value="P-loop_NTPase"/>
</dbReference>
<dbReference type="Gene3D" id="1.10.10.10">
    <property type="entry name" value="Winged helix-like DNA-binding domain superfamily/Winged helix DNA-binding domain"/>
    <property type="match status" value="1"/>
</dbReference>
<dbReference type="Proteomes" id="UP000630718">
    <property type="component" value="Unassembled WGS sequence"/>
</dbReference>
<dbReference type="CDD" id="cd06170">
    <property type="entry name" value="LuxR_C_like"/>
    <property type="match status" value="1"/>
</dbReference>
<dbReference type="RefSeq" id="WP_229910307.1">
    <property type="nucleotide sequence ID" value="NZ_BNBI01000004.1"/>
</dbReference>
<dbReference type="GO" id="GO:0005737">
    <property type="term" value="C:cytoplasm"/>
    <property type="evidence" value="ECO:0007669"/>
    <property type="project" value="TreeGrafter"/>
</dbReference>
<evidence type="ECO:0000259" key="3">
    <source>
        <dbReference type="PROSITE" id="PS50043"/>
    </source>
</evidence>
<reference evidence="4" key="2">
    <citation type="submission" date="2020-09" db="EMBL/GenBank/DDBJ databases">
        <authorList>
            <person name="Sun Q."/>
            <person name="Ohkuma M."/>
        </authorList>
    </citation>
    <scope>NUCLEOTIDE SEQUENCE</scope>
    <source>
        <strain evidence="4">JCM 4477</strain>
    </source>
</reference>
<evidence type="ECO:0000256" key="1">
    <source>
        <dbReference type="ARBA" id="ARBA00022741"/>
    </source>
</evidence>
<keyword evidence="5" id="KW-1185">Reference proteome</keyword>
<sequence>MDEHTGGPGAAPEADEPFVGRDAELAHLLRAVRPASTDRVVTLVGAAGLGKSALLDRVVRRAEAGGVRVLRAEGSESEARLPYSALHQLLRPLRAELDRLPHRQRTAVEDAFGTGPAARAGHPDPLLIGVAVLGLLSALGDRRPVLLVLDDAQWCDRASLEALSFAARRLDGEPVTLLIAARDGDRVAGFDRHRPTLVLQPLDDAAANRLLDQQPRRPTGRTRARVLDQAGGNPLALVELARAATEVPAAGPLPLSEHLERLFAARLDGLPADTTRALLLLAAMDSADAPIAVAVDGADGSLAVPAAVGNADGPLAVPAAVECGDGPRAVPAAVESGDGPRAVPAAVESGDGPLTVPAAVESADGPLTVPAAVESADGPIVLPAAMDSADGPIALPAAMDAADAPLAVPAGPPPTEDDVWAPAERAGLVRRTGRDLRFRHPLVRSAVYHAAPPDARRAAHRTLAELLRDEPDRRAWHLAAACPGPDAEVSAELARTAARARRRGGHAAAATALQRAADLAPHRADSARLLVEAASAAVFTGDLPWVEELTAAVRARTDDPALLASATVQAGRLAVLTQRHTTVFARLTDAAEALAASRPATALDLLADAAVIRFYSGADTQRRRIHDILARLPDDASTTVPRTWVRAVSDPLAVRAELIAVLPGLAAEAADRPERLTAVGIMAWLLDETPEAVRLFDRATDRWAAQGALPEGLGGAIAWAYAERGRWDRARDACARTLAVGRAAGLDHAVACASAVDAFLLAHQGDPAAARDRADEALTLIDPLESRSVAVYARRALAAAAAVDGAYETAYDQLRRVFTADGTPVHYHASAPALADLAAAAVRTGHHEDAAMVVERCARTLTGRASPRLRALLGRARGLLAAPEDAEPHFRAALADPVLAHWPLERAQTLLDHAAWLRRRRRIAEARAPLTDALEIFRRLGAHPWLERTRAEARAAGLDVTDTVPDALARLSPQQQQIIRLAARGLTNREIGERLFLSPRTVGSHLYRSFPKLGITTRTQLRDLVEGTLATAGRGE</sequence>
<comment type="caution">
    <text evidence="4">The sequence shown here is derived from an EMBL/GenBank/DDBJ whole genome shotgun (WGS) entry which is preliminary data.</text>
</comment>
<dbReference type="SUPFAM" id="SSF52540">
    <property type="entry name" value="P-loop containing nucleoside triphosphate hydrolases"/>
    <property type="match status" value="1"/>
</dbReference>
<dbReference type="GO" id="GO:0003677">
    <property type="term" value="F:DNA binding"/>
    <property type="evidence" value="ECO:0007669"/>
    <property type="project" value="InterPro"/>
</dbReference>
<dbReference type="Gene3D" id="1.25.40.10">
    <property type="entry name" value="Tetratricopeptide repeat domain"/>
    <property type="match status" value="1"/>
</dbReference>
<dbReference type="GO" id="GO:0004016">
    <property type="term" value="F:adenylate cyclase activity"/>
    <property type="evidence" value="ECO:0007669"/>
    <property type="project" value="TreeGrafter"/>
</dbReference>
<keyword evidence="1" id="KW-0547">Nucleotide-binding</keyword>
<dbReference type="SUPFAM" id="SSF46894">
    <property type="entry name" value="C-terminal effector domain of the bipartite response regulators"/>
    <property type="match status" value="1"/>
</dbReference>
<dbReference type="EMBL" id="BNBI01000004">
    <property type="protein sequence ID" value="GHE96324.1"/>
    <property type="molecule type" value="Genomic_DNA"/>
</dbReference>
<dbReference type="Pfam" id="PF13191">
    <property type="entry name" value="AAA_16"/>
    <property type="match status" value="1"/>
</dbReference>
<proteinExistence type="predicted"/>
<dbReference type="GO" id="GO:0005524">
    <property type="term" value="F:ATP binding"/>
    <property type="evidence" value="ECO:0007669"/>
    <property type="project" value="UniProtKB-KW"/>
</dbReference>
<reference evidence="4" key="1">
    <citation type="journal article" date="2014" name="Int. J. Syst. Evol. Microbiol.">
        <title>Complete genome sequence of Corynebacterium casei LMG S-19264T (=DSM 44701T), isolated from a smear-ripened cheese.</title>
        <authorList>
            <consortium name="US DOE Joint Genome Institute (JGI-PGF)"/>
            <person name="Walter F."/>
            <person name="Albersmeier A."/>
            <person name="Kalinowski J."/>
            <person name="Ruckert C."/>
        </authorList>
    </citation>
    <scope>NUCLEOTIDE SEQUENCE</scope>
    <source>
        <strain evidence="4">JCM 4477</strain>
    </source>
</reference>
<feature type="domain" description="HTH luxR-type" evidence="3">
    <location>
        <begin position="964"/>
        <end position="1029"/>
    </location>
</feature>
<evidence type="ECO:0000313" key="4">
    <source>
        <dbReference type="EMBL" id="GHE96324.1"/>
    </source>
</evidence>